<feature type="domain" description="Methyltransferase type 11" evidence="1">
    <location>
        <begin position="45"/>
        <end position="138"/>
    </location>
</feature>
<dbReference type="PANTHER" id="PTHR43861:SF1">
    <property type="entry name" value="TRANS-ACONITATE 2-METHYLTRANSFERASE"/>
    <property type="match status" value="1"/>
</dbReference>
<accession>A0AAN9TRF2</accession>
<dbReference type="Pfam" id="PF08241">
    <property type="entry name" value="Methyltransf_11"/>
    <property type="match status" value="2"/>
</dbReference>
<reference evidence="2 3" key="1">
    <citation type="submission" date="2024-03" db="EMBL/GenBank/DDBJ databases">
        <title>Adaptation during the transition from Ophiocordyceps entomopathogen to insect associate is accompanied by gene loss and intensified selection.</title>
        <authorList>
            <person name="Ward C.M."/>
            <person name="Onetto C.A."/>
            <person name="Borneman A.R."/>
        </authorList>
    </citation>
    <scope>NUCLEOTIDE SEQUENCE [LARGE SCALE GENOMIC DNA]</scope>
    <source>
        <strain evidence="2">AWRI1</strain>
        <tissue evidence="2">Single Adult Female</tissue>
    </source>
</reference>
<dbReference type="InterPro" id="IPR013216">
    <property type="entry name" value="Methyltransf_11"/>
</dbReference>
<dbReference type="PANTHER" id="PTHR43861">
    <property type="entry name" value="TRANS-ACONITATE 2-METHYLTRANSFERASE-RELATED"/>
    <property type="match status" value="1"/>
</dbReference>
<dbReference type="SUPFAM" id="SSF53335">
    <property type="entry name" value="S-adenosyl-L-methionine-dependent methyltransferases"/>
    <property type="match status" value="2"/>
</dbReference>
<evidence type="ECO:0000313" key="3">
    <source>
        <dbReference type="Proteomes" id="UP001367676"/>
    </source>
</evidence>
<dbReference type="Proteomes" id="UP001367676">
    <property type="component" value="Unassembled WGS sequence"/>
</dbReference>
<protein>
    <recommendedName>
        <fullName evidence="1">Methyltransferase type 11 domain-containing protein</fullName>
    </recommendedName>
</protein>
<dbReference type="GO" id="GO:0008757">
    <property type="term" value="F:S-adenosylmethionine-dependent methyltransferase activity"/>
    <property type="evidence" value="ECO:0007669"/>
    <property type="project" value="InterPro"/>
</dbReference>
<dbReference type="InterPro" id="IPR029063">
    <property type="entry name" value="SAM-dependent_MTases_sf"/>
</dbReference>
<dbReference type="EMBL" id="JBBCAQ010000032">
    <property type="protein sequence ID" value="KAK7584112.1"/>
    <property type="molecule type" value="Genomic_DNA"/>
</dbReference>
<sequence>MSIHGCSHDEYSKLFSQLRLNEERYLDFRDVPDLLQKYVKGRVALDYGCGTGISAAFLKDLGFLVDGVDISESMVNLARQAMPENNFQVLQEGKIPAEDVHYDLVFCNWVLPEIGPKHELFSTLSEITRVLKEHGILIAVVANEASYQKDYIFKNSEFEENKNLKSGDRVKILVKNSNFFFRDYFWTDKDYQEVLSKVGLDVVVVHHPLGKDDDGIAWINEKEVSPDTIYVAQKKKKEKETYTIQKYVKGKVALDYGCGTGISAAFLKELGFLVDGVDISESMVNLAQQAMPKNNFQVLQEGKIPAEDKHYDLVFSSWVLPEIGPKDKLVSTLLEMTRVLKEDGILIVVVGSEASYTKEWIHANAEFEENKNLKSGDRAKILAKSSNFFWRDYFWTDKDYREVLSKVGLDVVVVHHPLGTDDDGIAWINEKVVSPDSIYVAQKKNKKEKEGDTIQVKTEIK</sequence>
<proteinExistence type="predicted"/>
<dbReference type="AlphaFoldDB" id="A0AAN9TRF2"/>
<gene>
    <name evidence="2" type="ORF">V9T40_005075</name>
</gene>
<organism evidence="2 3">
    <name type="scientific">Parthenolecanium corni</name>
    <dbReference type="NCBI Taxonomy" id="536013"/>
    <lineage>
        <taxon>Eukaryota</taxon>
        <taxon>Metazoa</taxon>
        <taxon>Ecdysozoa</taxon>
        <taxon>Arthropoda</taxon>
        <taxon>Hexapoda</taxon>
        <taxon>Insecta</taxon>
        <taxon>Pterygota</taxon>
        <taxon>Neoptera</taxon>
        <taxon>Paraneoptera</taxon>
        <taxon>Hemiptera</taxon>
        <taxon>Sternorrhyncha</taxon>
        <taxon>Coccoidea</taxon>
        <taxon>Coccidae</taxon>
        <taxon>Parthenolecanium</taxon>
    </lineage>
</organism>
<dbReference type="Gene3D" id="3.40.50.150">
    <property type="entry name" value="Vaccinia Virus protein VP39"/>
    <property type="match status" value="2"/>
</dbReference>
<evidence type="ECO:0000259" key="1">
    <source>
        <dbReference type="Pfam" id="PF08241"/>
    </source>
</evidence>
<keyword evidence="3" id="KW-1185">Reference proteome</keyword>
<dbReference type="CDD" id="cd02440">
    <property type="entry name" value="AdoMet_MTases"/>
    <property type="match status" value="2"/>
</dbReference>
<evidence type="ECO:0000313" key="2">
    <source>
        <dbReference type="EMBL" id="KAK7584112.1"/>
    </source>
</evidence>
<comment type="caution">
    <text evidence="2">The sequence shown here is derived from an EMBL/GenBank/DDBJ whole genome shotgun (WGS) entry which is preliminary data.</text>
</comment>
<feature type="domain" description="Methyltransferase type 11" evidence="1">
    <location>
        <begin position="254"/>
        <end position="348"/>
    </location>
</feature>
<name>A0AAN9TRF2_9HEMI</name>